<evidence type="ECO:0000259" key="4">
    <source>
        <dbReference type="PROSITE" id="PS50949"/>
    </source>
</evidence>
<dbReference type="Proteomes" id="UP001197236">
    <property type="component" value="Unassembled WGS sequence"/>
</dbReference>
<keyword evidence="1" id="KW-0805">Transcription regulation</keyword>
<comment type="caution">
    <text evidence="5">The sequence shown here is derived from an EMBL/GenBank/DDBJ whole genome shotgun (WGS) entry which is preliminary data.</text>
</comment>
<sequence>MIYKCIADKLRLRLNSPYVAVGSAIPAEKVLATEFGVARMTLRKAIDLLVSEGLLERRHGSGTYVSGKDICHETSSLTGLAEVLRLQGKEVISKVLAFELIAAPPAVASQLRINSGERLFFSRRLRYVDEKLLMLEESYMPVKTFPDLTLAHLEKSKFDYIEQECGIVLEGNYESLSPVLSDKRLSHLMNIAEKTLLLRVDSLSYSNTGAFINYAVMYRNTYDYQVNYHLRRTGLSD</sequence>
<name>A0ABS6V9L9_9GAMM</name>
<keyword evidence="2" id="KW-0238">DNA-binding</keyword>
<dbReference type="SMART" id="SM00866">
    <property type="entry name" value="UTRA"/>
    <property type="match status" value="1"/>
</dbReference>
<evidence type="ECO:0000256" key="1">
    <source>
        <dbReference type="ARBA" id="ARBA00023015"/>
    </source>
</evidence>
<dbReference type="Pfam" id="PF07702">
    <property type="entry name" value="UTRA"/>
    <property type="match status" value="1"/>
</dbReference>
<dbReference type="Pfam" id="PF00392">
    <property type="entry name" value="GntR"/>
    <property type="match status" value="1"/>
</dbReference>
<dbReference type="EMBL" id="JAHVXZ010000001">
    <property type="protein sequence ID" value="MBW1255780.1"/>
    <property type="molecule type" value="Genomic_DNA"/>
</dbReference>
<evidence type="ECO:0000256" key="3">
    <source>
        <dbReference type="ARBA" id="ARBA00023163"/>
    </source>
</evidence>
<proteinExistence type="predicted"/>
<accession>A0ABS6V9L9</accession>
<keyword evidence="3" id="KW-0804">Transcription</keyword>
<dbReference type="RefSeq" id="WP_218994462.1">
    <property type="nucleotide sequence ID" value="NZ_CP193916.1"/>
</dbReference>
<dbReference type="InterPro" id="IPR011663">
    <property type="entry name" value="UTRA"/>
</dbReference>
<organism evidence="5 6">
    <name type="scientific">Pantoea allii</name>
    <dbReference type="NCBI Taxonomy" id="574096"/>
    <lineage>
        <taxon>Bacteria</taxon>
        <taxon>Pseudomonadati</taxon>
        <taxon>Pseudomonadota</taxon>
        <taxon>Gammaproteobacteria</taxon>
        <taxon>Enterobacterales</taxon>
        <taxon>Erwiniaceae</taxon>
        <taxon>Pantoea</taxon>
    </lineage>
</organism>
<dbReference type="PANTHER" id="PTHR44846:SF1">
    <property type="entry name" value="MANNOSYL-D-GLYCERATE TRANSPORT_METABOLISM SYSTEM REPRESSOR MNGR-RELATED"/>
    <property type="match status" value="1"/>
</dbReference>
<evidence type="ECO:0000256" key="2">
    <source>
        <dbReference type="ARBA" id="ARBA00023125"/>
    </source>
</evidence>
<dbReference type="PROSITE" id="PS50949">
    <property type="entry name" value="HTH_GNTR"/>
    <property type="match status" value="1"/>
</dbReference>
<dbReference type="SMART" id="SM00345">
    <property type="entry name" value="HTH_GNTR"/>
    <property type="match status" value="1"/>
</dbReference>
<dbReference type="PANTHER" id="PTHR44846">
    <property type="entry name" value="MANNOSYL-D-GLYCERATE TRANSPORT/METABOLISM SYSTEM REPRESSOR MNGR-RELATED"/>
    <property type="match status" value="1"/>
</dbReference>
<dbReference type="InterPro" id="IPR000524">
    <property type="entry name" value="Tscrpt_reg_HTH_GntR"/>
</dbReference>
<evidence type="ECO:0000313" key="6">
    <source>
        <dbReference type="Proteomes" id="UP001197236"/>
    </source>
</evidence>
<evidence type="ECO:0000313" key="5">
    <source>
        <dbReference type="EMBL" id="MBW1255780.1"/>
    </source>
</evidence>
<keyword evidence="6" id="KW-1185">Reference proteome</keyword>
<dbReference type="CDD" id="cd07377">
    <property type="entry name" value="WHTH_GntR"/>
    <property type="match status" value="1"/>
</dbReference>
<dbReference type="InterPro" id="IPR050679">
    <property type="entry name" value="Bact_HTH_transcr_reg"/>
</dbReference>
<gene>
    <name evidence="5" type="ORF">KYI95_00930</name>
</gene>
<feature type="domain" description="HTH gntR-type" evidence="4">
    <location>
        <begin position="1"/>
        <end position="68"/>
    </location>
</feature>
<reference evidence="5 6" key="1">
    <citation type="submission" date="2021-07" db="EMBL/GenBank/DDBJ databases">
        <title>A novel phosphonate cluster across the Pantoea species complex is important for pathogenicity in onion.</title>
        <authorList>
            <person name="Zhao M."/>
            <person name="Stice S."/>
            <person name="Shin G.Y."/>
            <person name="Coutinho T."/>
            <person name="Gitaitis R."/>
            <person name="Kvitko B."/>
            <person name="Dutta B."/>
        </authorList>
    </citation>
    <scope>NUCLEOTIDE SEQUENCE [LARGE SCALE GENOMIC DNA]</scope>
    <source>
        <strain evidence="5 6">BD 382</strain>
    </source>
</reference>
<protein>
    <submittedName>
        <fullName evidence="5">GntR family transcriptional regulator</fullName>
    </submittedName>
</protein>